<evidence type="ECO:0000313" key="2">
    <source>
        <dbReference type="Proteomes" id="UP000078070"/>
    </source>
</evidence>
<dbReference type="AlphaFoldDB" id="A0A1A9EX92"/>
<reference evidence="1 2" key="2">
    <citation type="journal article" date="2018" name="Int. J. Syst. Evol. Microbiol.">
        <title>Marinobacterium aestuarii sp. nov., a benzene-degrading marine bacterium isolated from estuary sediment.</title>
        <authorList>
            <person name="Bae S.S."/>
            <person name="Jung J."/>
            <person name="Chung D."/>
            <person name="Baek K."/>
        </authorList>
    </citation>
    <scope>NUCLEOTIDE SEQUENCE [LARGE SCALE GENOMIC DNA]</scope>
    <source>
        <strain evidence="1 2">ST58-10</strain>
    </source>
</reference>
<keyword evidence="2" id="KW-1185">Reference proteome</keyword>
<dbReference type="Proteomes" id="UP000078070">
    <property type="component" value="Chromosome"/>
</dbReference>
<protein>
    <recommendedName>
        <fullName evidence="3">PEP-CTERM/exosortase system-associated acyltransferase</fullName>
    </recommendedName>
</protein>
<name>A0A1A9EX92_9GAMM</name>
<dbReference type="InterPro" id="IPR022484">
    <property type="entry name" value="PEP-CTERM/exosrtase_acylTfrase"/>
</dbReference>
<dbReference type="RefSeq" id="WP_067380642.1">
    <property type="nucleotide sequence ID" value="NZ_CP015839.1"/>
</dbReference>
<dbReference type="InterPro" id="IPR016181">
    <property type="entry name" value="Acyl_CoA_acyltransferase"/>
</dbReference>
<accession>A0A1A9EX92</accession>
<dbReference type="NCBIfam" id="TIGR03694">
    <property type="entry name" value="exosort_acyl"/>
    <property type="match status" value="1"/>
</dbReference>
<dbReference type="OrthoDB" id="582214at2"/>
<reference evidence="2" key="1">
    <citation type="submission" date="2016-05" db="EMBL/GenBank/DDBJ databases">
        <authorList>
            <person name="Baek K."/>
            <person name="Yang S.-J."/>
        </authorList>
    </citation>
    <scope>NUCLEOTIDE SEQUENCE [LARGE SCALE GENOMIC DNA]</scope>
    <source>
        <strain evidence="2">ST58-10</strain>
    </source>
</reference>
<proteinExistence type="predicted"/>
<dbReference type="SUPFAM" id="SSF55729">
    <property type="entry name" value="Acyl-CoA N-acyltransferases (Nat)"/>
    <property type="match status" value="1"/>
</dbReference>
<dbReference type="KEGG" id="mars:A8C75_08340"/>
<evidence type="ECO:0000313" key="1">
    <source>
        <dbReference type="EMBL" id="ANG62495.1"/>
    </source>
</evidence>
<evidence type="ECO:0008006" key="3">
    <source>
        <dbReference type="Google" id="ProtNLM"/>
    </source>
</evidence>
<gene>
    <name evidence="1" type="ORF">A8C75_08340</name>
</gene>
<dbReference type="STRING" id="1821621.A8C75_08340"/>
<sequence length="245" mass="27722">MQEIVSNFKKYFSVRLADTQALRQEAFRIRYEVYCDELGFEDKNAFPDGLEHDAFDASSDHLLLVHNSSQAFAGTVRFAHTSVSEPGLILPLEKYCSHAFDPALFDLKAQARGTIAEASRLAVPARYRRRSGETGRPFIFDGVRADISDQARNFPYIAVGLYLAAAALFVQQNYQYVLVMMEPKLARALTRIGIQFQQAGEPIDYHGRRAPFYISPEILLSNMIAPIREMFDAIYIQLAEQQSNP</sequence>
<dbReference type="EMBL" id="CP015839">
    <property type="protein sequence ID" value="ANG62495.1"/>
    <property type="molecule type" value="Genomic_DNA"/>
</dbReference>
<organism evidence="1 2">
    <name type="scientific">Marinobacterium aestuarii</name>
    <dbReference type="NCBI Taxonomy" id="1821621"/>
    <lineage>
        <taxon>Bacteria</taxon>
        <taxon>Pseudomonadati</taxon>
        <taxon>Pseudomonadota</taxon>
        <taxon>Gammaproteobacteria</taxon>
        <taxon>Oceanospirillales</taxon>
        <taxon>Oceanospirillaceae</taxon>
        <taxon>Marinobacterium</taxon>
    </lineage>
</organism>
<dbReference type="Gene3D" id="3.40.630.30">
    <property type="match status" value="1"/>
</dbReference>
<dbReference type="Pfam" id="PF13444">
    <property type="entry name" value="Acetyltransf_5"/>
    <property type="match status" value="1"/>
</dbReference>